<reference evidence="3" key="1">
    <citation type="submission" date="2016-10" db="EMBL/GenBank/DDBJ databases">
        <authorList>
            <person name="Varghese N."/>
            <person name="Submissions S."/>
        </authorList>
    </citation>
    <scope>NUCLEOTIDE SEQUENCE [LARGE SCALE GENOMIC DNA]</scope>
    <source>
        <strain evidence="3">DSM 17298</strain>
    </source>
</reference>
<dbReference type="GO" id="GO:0004803">
    <property type="term" value="F:transposase activity"/>
    <property type="evidence" value="ECO:0007669"/>
    <property type="project" value="InterPro"/>
</dbReference>
<dbReference type="Pfam" id="PF01609">
    <property type="entry name" value="DDE_Tnp_1"/>
    <property type="match status" value="1"/>
</dbReference>
<dbReference type="Proteomes" id="UP000236736">
    <property type="component" value="Unassembled WGS sequence"/>
</dbReference>
<dbReference type="AlphaFoldDB" id="A0A1H6A2M4"/>
<evidence type="ECO:0000313" key="2">
    <source>
        <dbReference type="EMBL" id="SEG42474.1"/>
    </source>
</evidence>
<feature type="domain" description="Transposase IS4-like" evidence="1">
    <location>
        <begin position="5"/>
        <end position="105"/>
    </location>
</feature>
<dbReference type="NCBIfam" id="NF033564">
    <property type="entry name" value="transpos_ISAs1"/>
    <property type="match status" value="1"/>
</dbReference>
<organism evidence="2 3">
    <name type="scientific">Algoriphagus boritolerans DSM 17298 = JCM 18970</name>
    <dbReference type="NCBI Taxonomy" id="1120964"/>
    <lineage>
        <taxon>Bacteria</taxon>
        <taxon>Pseudomonadati</taxon>
        <taxon>Bacteroidota</taxon>
        <taxon>Cytophagia</taxon>
        <taxon>Cytophagales</taxon>
        <taxon>Cyclobacteriaceae</taxon>
        <taxon>Algoriphagus</taxon>
    </lineage>
</organism>
<proteinExistence type="predicted"/>
<dbReference type="STRING" id="1120964.GCA_001313265_07810"/>
<dbReference type="InterPro" id="IPR051698">
    <property type="entry name" value="Transposase_11-like"/>
</dbReference>
<accession>A0A1H6A2M4</accession>
<dbReference type="EMBL" id="FNVR01000035">
    <property type="protein sequence ID" value="SEG42474.1"/>
    <property type="molecule type" value="Genomic_DNA"/>
</dbReference>
<dbReference type="InterPro" id="IPR047647">
    <property type="entry name" value="ISAs1_transpos"/>
</dbReference>
<keyword evidence="3" id="KW-1185">Reference proteome</keyword>
<protein>
    <submittedName>
        <fullName evidence="2">Transposase DDE domain-containing protein</fullName>
    </submittedName>
</protein>
<dbReference type="InterPro" id="IPR002559">
    <property type="entry name" value="Transposase_11"/>
</dbReference>
<dbReference type="GO" id="GO:0006313">
    <property type="term" value="P:DNA transposition"/>
    <property type="evidence" value="ECO:0007669"/>
    <property type="project" value="InterPro"/>
</dbReference>
<dbReference type="GO" id="GO:0003677">
    <property type="term" value="F:DNA binding"/>
    <property type="evidence" value="ECO:0007669"/>
    <property type="project" value="InterPro"/>
</dbReference>
<dbReference type="PANTHER" id="PTHR30298:SF0">
    <property type="entry name" value="PROTEIN YBFL-RELATED"/>
    <property type="match status" value="1"/>
</dbReference>
<evidence type="ECO:0000259" key="1">
    <source>
        <dbReference type="Pfam" id="PF01609"/>
    </source>
</evidence>
<gene>
    <name evidence="2" type="ORF">SAMN03080598_03861</name>
</gene>
<evidence type="ECO:0000313" key="3">
    <source>
        <dbReference type="Proteomes" id="UP000236736"/>
    </source>
</evidence>
<dbReference type="PANTHER" id="PTHR30298">
    <property type="entry name" value="H REPEAT-ASSOCIATED PREDICTED TRANSPOSASE"/>
    <property type="match status" value="1"/>
</dbReference>
<name>A0A1H6A2M4_9BACT</name>
<sequence>MTAGEVIAIDGKTLCGSDDKTCGKSALHVVSAFASSNSLCLGQVAVDSKSNEITAFPQLLYLLILQGCIVTLDAIGFQKSIAQAIQDKKADYVLKVKDNQKEHKGKIEKLFHSSDQGRVH</sequence>